<evidence type="ECO:0000313" key="4">
    <source>
        <dbReference type="Proteomes" id="UP000318669"/>
    </source>
</evidence>
<dbReference type="Proteomes" id="UP000318669">
    <property type="component" value="Unassembled WGS sequence"/>
</dbReference>
<gene>
    <name evidence="2" type="ORF">FNW11_01935</name>
    <name evidence="1" type="ORF">FNW12_02845</name>
</gene>
<organism evidence="2 4">
    <name type="scientific">Flavobacterium gawalongense</name>
    <dbReference type="NCBI Taxonomy" id="2594432"/>
    <lineage>
        <taxon>Bacteria</taxon>
        <taxon>Pseudomonadati</taxon>
        <taxon>Bacteroidota</taxon>
        <taxon>Flavobacteriia</taxon>
        <taxon>Flavobacteriales</taxon>
        <taxon>Flavobacteriaceae</taxon>
        <taxon>Flavobacterium</taxon>
    </lineage>
</organism>
<proteinExistence type="predicted"/>
<protein>
    <submittedName>
        <fullName evidence="2">Uncharacterized protein</fullName>
    </submittedName>
</protein>
<dbReference type="OrthoDB" id="1164716at2"/>
<keyword evidence="3" id="KW-1185">Reference proteome</keyword>
<accession>A0A553BX59</accession>
<dbReference type="Proteomes" id="UP000318528">
    <property type="component" value="Unassembled WGS sequence"/>
</dbReference>
<dbReference type="EMBL" id="VJZL01000002">
    <property type="protein sequence ID" value="TRX12804.1"/>
    <property type="molecule type" value="Genomic_DNA"/>
</dbReference>
<evidence type="ECO:0000313" key="1">
    <source>
        <dbReference type="EMBL" id="TRX09382.1"/>
    </source>
</evidence>
<sequence length="109" mass="11939">MASYVPGASTQSTISNVAAIGVTVAGKGYIVKTKAHSYRLDWNEEVAAKFYNDFWATDKSITPAKKKAFDETDIFKLVHIGTDDSWADVQSSIFTNKTDVNYHVATIAS</sequence>
<reference evidence="3 4" key="1">
    <citation type="submission" date="2019-07" db="EMBL/GenBank/DDBJ databases">
        <title>Novel species of Flavobacterium.</title>
        <authorList>
            <person name="Liu Q."/>
            <person name="Xin Y.-H."/>
        </authorList>
    </citation>
    <scope>NUCLEOTIDE SEQUENCE [LARGE SCALE GENOMIC DNA]</scope>
    <source>
        <strain evidence="1 3">GSP39</strain>
        <strain evidence="2 4">GSR22</strain>
    </source>
</reference>
<name>A0A553BX59_9FLAO</name>
<dbReference type="AlphaFoldDB" id="A0A553BX59"/>
<evidence type="ECO:0000313" key="2">
    <source>
        <dbReference type="EMBL" id="TRX12804.1"/>
    </source>
</evidence>
<evidence type="ECO:0000313" key="3">
    <source>
        <dbReference type="Proteomes" id="UP000318528"/>
    </source>
</evidence>
<dbReference type="RefSeq" id="WP_143385938.1">
    <property type="nucleotide sequence ID" value="NZ_VJZL01000002.1"/>
</dbReference>
<comment type="caution">
    <text evidence="2">The sequence shown here is derived from an EMBL/GenBank/DDBJ whole genome shotgun (WGS) entry which is preliminary data.</text>
</comment>
<dbReference type="EMBL" id="VJZN01000003">
    <property type="protein sequence ID" value="TRX09382.1"/>
    <property type="molecule type" value="Genomic_DNA"/>
</dbReference>